<dbReference type="EMBL" id="JACRYT010000046">
    <property type="protein sequence ID" value="MBC6681418.1"/>
    <property type="molecule type" value="Genomic_DNA"/>
</dbReference>
<accession>A0A923SXK4</accession>
<dbReference type="AlphaFoldDB" id="A0A923SXK4"/>
<dbReference type="InterPro" id="IPR011047">
    <property type="entry name" value="Quinoprotein_ADH-like_sf"/>
</dbReference>
<reference evidence="1" key="1">
    <citation type="submission" date="2020-08" db="EMBL/GenBank/DDBJ databases">
        <title>Genome public.</title>
        <authorList>
            <person name="Liu C."/>
            <person name="Sun Q."/>
        </authorList>
    </citation>
    <scope>NUCLEOTIDE SEQUENCE</scope>
    <source>
        <strain evidence="1">BX12</strain>
    </source>
</reference>
<proteinExistence type="predicted"/>
<dbReference type="Proteomes" id="UP000602647">
    <property type="component" value="Unassembled WGS sequence"/>
</dbReference>
<organism evidence="1 2">
    <name type="scientific">Zhenpiania hominis</name>
    <dbReference type="NCBI Taxonomy" id="2763644"/>
    <lineage>
        <taxon>Bacteria</taxon>
        <taxon>Bacillati</taxon>
        <taxon>Bacillota</taxon>
        <taxon>Clostridia</taxon>
        <taxon>Peptostreptococcales</taxon>
        <taxon>Anaerovoracaceae</taxon>
        <taxon>Zhenpiania</taxon>
    </lineage>
</organism>
<comment type="caution">
    <text evidence="1">The sequence shown here is derived from an EMBL/GenBank/DDBJ whole genome shotgun (WGS) entry which is preliminary data.</text>
</comment>
<name>A0A923SXK4_9FIRM</name>
<sequence>MDESGEQYSVVNISEETNILPSNVSEIWEDTSLILSESTIMKEDQLKVGEDGYIYFSGYVVSPDGQTKKYVGSFSDHFAVFSDGSFCIEGDALSTYYRDVIKKNKNGKEIWSLSIGRYSSSREYDVTYFSTDLDDNVCVEYGTGTSWHCMKISSSGKKIFDVYTGVSNSSDNLSIRMSPIGRIYVIGSYDSNLKLLEELSSSGKTTIKTFENSLNPFLFFDKEGNIFVYPSYTDAKLYYLDPDGNEIATFILISPLDYIVEDNGAIYCRLSECYYTKPVCIMNKNGEMQPFFQTTNYCENIIIKNGNLITIDGEFNQSTQDAHLKKYAIDVNKEKIAYLQKNQEA</sequence>
<gene>
    <name evidence="1" type="ORF">H9L42_16540</name>
</gene>
<evidence type="ECO:0000313" key="1">
    <source>
        <dbReference type="EMBL" id="MBC6681418.1"/>
    </source>
</evidence>
<protein>
    <submittedName>
        <fullName evidence="1">Uncharacterized protein</fullName>
    </submittedName>
</protein>
<dbReference type="SUPFAM" id="SSF50998">
    <property type="entry name" value="Quinoprotein alcohol dehydrogenase-like"/>
    <property type="match status" value="1"/>
</dbReference>
<keyword evidence="2" id="KW-1185">Reference proteome</keyword>
<evidence type="ECO:0000313" key="2">
    <source>
        <dbReference type="Proteomes" id="UP000602647"/>
    </source>
</evidence>